<dbReference type="Proteomes" id="UP000836841">
    <property type="component" value="Chromosome 1"/>
</dbReference>
<sequence length="192" mass="21770">MSSQKSNKSSHHEADSKMEQDANRKAWIFQPSGLNFVWGGDSRYWVIPKEPRYLPVHNGMPAELKMVSWLEVTGSFEKIEPGKTYQIGFKISFKPDAAGWDKAPVFMSAKIGKKGKPVWKRIKSVNQNFGKPKSGSEKPVTIPDESDGSFQISVSHEPLNQEDTKLQFGLYEVWTGRWKTGLLIHEAFVQEV</sequence>
<name>A0AAU9R6K5_THLAR</name>
<feature type="region of interest" description="Disordered" evidence="1">
    <location>
        <begin position="1"/>
        <end position="22"/>
    </location>
</feature>
<protein>
    <submittedName>
        <fullName evidence="2">Uncharacterized protein</fullName>
    </submittedName>
</protein>
<dbReference type="Pfam" id="PF14299">
    <property type="entry name" value="PP2"/>
    <property type="match status" value="1"/>
</dbReference>
<feature type="compositionally biased region" description="Basic and acidic residues" evidence="1">
    <location>
        <begin position="10"/>
        <end position="22"/>
    </location>
</feature>
<dbReference type="InterPro" id="IPR025886">
    <property type="entry name" value="PP2-like"/>
</dbReference>
<organism evidence="2 3">
    <name type="scientific">Thlaspi arvense</name>
    <name type="common">Field penny-cress</name>
    <dbReference type="NCBI Taxonomy" id="13288"/>
    <lineage>
        <taxon>Eukaryota</taxon>
        <taxon>Viridiplantae</taxon>
        <taxon>Streptophyta</taxon>
        <taxon>Embryophyta</taxon>
        <taxon>Tracheophyta</taxon>
        <taxon>Spermatophyta</taxon>
        <taxon>Magnoliopsida</taxon>
        <taxon>eudicotyledons</taxon>
        <taxon>Gunneridae</taxon>
        <taxon>Pentapetalae</taxon>
        <taxon>rosids</taxon>
        <taxon>malvids</taxon>
        <taxon>Brassicales</taxon>
        <taxon>Brassicaceae</taxon>
        <taxon>Thlaspideae</taxon>
        <taxon>Thlaspi</taxon>
    </lineage>
</organism>
<dbReference type="AlphaFoldDB" id="A0AAU9R6K5"/>
<evidence type="ECO:0000313" key="3">
    <source>
        <dbReference type="Proteomes" id="UP000836841"/>
    </source>
</evidence>
<evidence type="ECO:0000313" key="2">
    <source>
        <dbReference type="EMBL" id="CAH2034689.1"/>
    </source>
</evidence>
<keyword evidence="3" id="KW-1185">Reference proteome</keyword>
<gene>
    <name evidence="2" type="ORF">TAV2_LOCUS330</name>
</gene>
<evidence type="ECO:0000256" key="1">
    <source>
        <dbReference type="SAM" id="MobiDB-lite"/>
    </source>
</evidence>
<accession>A0AAU9R6K5</accession>
<dbReference type="PANTHER" id="PTHR32278">
    <property type="entry name" value="F-BOX DOMAIN-CONTAINING PROTEIN"/>
    <property type="match status" value="1"/>
</dbReference>
<dbReference type="PANTHER" id="PTHR32278:SF2">
    <property type="entry name" value="PROTEIN PHLOEM PROTEIN 2-LIKE A9"/>
    <property type="match status" value="1"/>
</dbReference>
<reference evidence="2 3" key="1">
    <citation type="submission" date="2022-03" db="EMBL/GenBank/DDBJ databases">
        <authorList>
            <person name="Nunn A."/>
            <person name="Chopra R."/>
            <person name="Nunn A."/>
            <person name="Contreras Garrido A."/>
        </authorList>
    </citation>
    <scope>NUCLEOTIDE SEQUENCE [LARGE SCALE GENOMIC DNA]</scope>
</reference>
<proteinExistence type="predicted"/>
<dbReference type="EMBL" id="OU466857">
    <property type="protein sequence ID" value="CAH2034689.1"/>
    <property type="molecule type" value="Genomic_DNA"/>
</dbReference>